<evidence type="ECO:0000256" key="6">
    <source>
        <dbReference type="ARBA" id="ARBA00022989"/>
    </source>
</evidence>
<accession>A0A3N2DAQ7</accession>
<reference evidence="10 11" key="1">
    <citation type="submission" date="2018-11" db="EMBL/GenBank/DDBJ databases">
        <title>Sequencing the genomes of 1000 actinobacteria strains.</title>
        <authorList>
            <person name="Klenk H.-P."/>
        </authorList>
    </citation>
    <scope>NUCLEOTIDE SEQUENCE [LARGE SCALE GENOMIC DNA]</scope>
    <source>
        <strain evidence="10 11">DSM 13521</strain>
    </source>
</reference>
<feature type="region of interest" description="Disordered" evidence="8">
    <location>
        <begin position="92"/>
        <end position="158"/>
    </location>
</feature>
<comment type="subcellular location">
    <subcellularLocation>
        <location evidence="1">Cell membrane</location>
        <topology evidence="1">Multi-pass membrane protein</topology>
    </subcellularLocation>
</comment>
<comment type="similarity">
    <text evidence="2">Belongs to the CPA3 antiporters (TC 2.A.63) subunit F family.</text>
</comment>
<keyword evidence="4" id="KW-1003">Cell membrane</keyword>
<evidence type="ECO:0000256" key="2">
    <source>
        <dbReference type="ARBA" id="ARBA00009212"/>
    </source>
</evidence>
<dbReference type="Pfam" id="PF04066">
    <property type="entry name" value="MrpF_PhaF"/>
    <property type="match status" value="1"/>
</dbReference>
<evidence type="ECO:0000313" key="10">
    <source>
        <dbReference type="EMBL" id="ROR96833.1"/>
    </source>
</evidence>
<evidence type="ECO:0000256" key="1">
    <source>
        <dbReference type="ARBA" id="ARBA00004651"/>
    </source>
</evidence>
<dbReference type="GO" id="GO:0015385">
    <property type="term" value="F:sodium:proton antiporter activity"/>
    <property type="evidence" value="ECO:0007669"/>
    <property type="project" value="TreeGrafter"/>
</dbReference>
<evidence type="ECO:0000313" key="11">
    <source>
        <dbReference type="Proteomes" id="UP000275356"/>
    </source>
</evidence>
<keyword evidence="11" id="KW-1185">Reference proteome</keyword>
<evidence type="ECO:0000256" key="7">
    <source>
        <dbReference type="ARBA" id="ARBA00023136"/>
    </source>
</evidence>
<keyword evidence="7 9" id="KW-0472">Membrane</keyword>
<gene>
    <name evidence="10" type="ORF">EDD28_1424</name>
</gene>
<dbReference type="GO" id="GO:0005886">
    <property type="term" value="C:plasma membrane"/>
    <property type="evidence" value="ECO:0007669"/>
    <property type="project" value="UniProtKB-SubCell"/>
</dbReference>
<comment type="caution">
    <text evidence="10">The sequence shown here is derived from an EMBL/GenBank/DDBJ whole genome shotgun (WGS) entry which is preliminary data.</text>
</comment>
<dbReference type="RefSeq" id="WP_123738959.1">
    <property type="nucleotide sequence ID" value="NZ_CALFQU010000029.1"/>
</dbReference>
<evidence type="ECO:0000256" key="5">
    <source>
        <dbReference type="ARBA" id="ARBA00022692"/>
    </source>
</evidence>
<sequence>MSIVVLAICGVFVAVGAAFAFFRVERGPSMLDRVVALDVVTAAVLATVALVSAHTKRTDLVPVLVVLALVGFIGSVTIARFAAQESDDERRILTREEARALEEQRRREEEDEAAREHPDRAGSRPTGRPADARGTRDGVRPAREVSRERTLRRRDGGT</sequence>
<keyword evidence="5 9" id="KW-0812">Transmembrane</keyword>
<feature type="compositionally biased region" description="Basic and acidic residues" evidence="8">
    <location>
        <begin position="130"/>
        <end position="158"/>
    </location>
</feature>
<dbReference type="InterPro" id="IPR007208">
    <property type="entry name" value="MrpF/PhaF-like"/>
</dbReference>
<dbReference type="AlphaFoldDB" id="A0A3N2DAQ7"/>
<dbReference type="PANTHER" id="PTHR34702:SF1">
    <property type="entry name" value="NA(+)_H(+) ANTIPORTER SUBUNIT F"/>
    <property type="match status" value="1"/>
</dbReference>
<dbReference type="PANTHER" id="PTHR34702">
    <property type="entry name" value="NA(+)/H(+) ANTIPORTER SUBUNIT F1"/>
    <property type="match status" value="1"/>
</dbReference>
<dbReference type="Proteomes" id="UP000275356">
    <property type="component" value="Unassembled WGS sequence"/>
</dbReference>
<keyword evidence="3" id="KW-0813">Transport</keyword>
<organism evidence="10 11">
    <name type="scientific">Salana multivorans</name>
    <dbReference type="NCBI Taxonomy" id="120377"/>
    <lineage>
        <taxon>Bacteria</taxon>
        <taxon>Bacillati</taxon>
        <taxon>Actinomycetota</taxon>
        <taxon>Actinomycetes</taxon>
        <taxon>Micrococcales</taxon>
        <taxon>Beutenbergiaceae</taxon>
        <taxon>Salana</taxon>
    </lineage>
</organism>
<proteinExistence type="inferred from homology"/>
<evidence type="ECO:0000256" key="9">
    <source>
        <dbReference type="SAM" id="Phobius"/>
    </source>
</evidence>
<dbReference type="EMBL" id="RKHQ01000001">
    <property type="protein sequence ID" value="ROR96833.1"/>
    <property type="molecule type" value="Genomic_DNA"/>
</dbReference>
<name>A0A3N2DAQ7_9MICO</name>
<feature type="transmembrane region" description="Helical" evidence="9">
    <location>
        <begin position="30"/>
        <end position="53"/>
    </location>
</feature>
<protein>
    <submittedName>
        <fullName evidence="10">Multicomponent Na+:H+ antiporter subunit F</fullName>
    </submittedName>
</protein>
<evidence type="ECO:0000256" key="8">
    <source>
        <dbReference type="SAM" id="MobiDB-lite"/>
    </source>
</evidence>
<evidence type="ECO:0000256" key="3">
    <source>
        <dbReference type="ARBA" id="ARBA00022448"/>
    </source>
</evidence>
<feature type="transmembrane region" description="Helical" evidence="9">
    <location>
        <begin position="60"/>
        <end position="83"/>
    </location>
</feature>
<feature type="compositionally biased region" description="Basic and acidic residues" evidence="8">
    <location>
        <begin position="92"/>
        <end position="122"/>
    </location>
</feature>
<evidence type="ECO:0000256" key="4">
    <source>
        <dbReference type="ARBA" id="ARBA00022475"/>
    </source>
</evidence>
<keyword evidence="6 9" id="KW-1133">Transmembrane helix</keyword>